<evidence type="ECO:0000313" key="3">
    <source>
        <dbReference type="Proteomes" id="UP000245956"/>
    </source>
</evidence>
<evidence type="ECO:0000313" key="4">
    <source>
        <dbReference type="Proteomes" id="UP001287286"/>
    </source>
</evidence>
<protein>
    <submittedName>
        <fullName evidence="2">Uncharacterized protein</fullName>
    </submittedName>
</protein>
<evidence type="ECO:0000313" key="2">
    <source>
        <dbReference type="EMBL" id="PWI70643.1"/>
    </source>
</evidence>
<proteinExistence type="predicted"/>
<dbReference type="EMBL" id="LCWV01000009">
    <property type="protein sequence ID" value="PWI70643.1"/>
    <property type="molecule type" value="Genomic_DNA"/>
</dbReference>
<reference evidence="1" key="3">
    <citation type="submission" date="2023-11" db="EMBL/GenBank/DDBJ databases">
        <authorList>
            <person name="Beijen E."/>
            <person name="Ohm R.A."/>
        </authorList>
    </citation>
    <scope>NUCLEOTIDE SEQUENCE</scope>
    <source>
        <strain evidence="1">CBS 150709</strain>
    </source>
</reference>
<dbReference type="AlphaFoldDB" id="A0A2U3E808"/>
<sequence>MSATTSHSCPRTHRAACPRSAPAEWACACYAAKPWRCLHGVRRRVNRGQCGDAAEWNAAPFQRLNTLPLASIYQGNTDTTSTNETFATYAAVKRSPHGNIARSTMKRTDESRRRRITYWRQVKEFGRVGASSPGAALSLSTTWEPDAACCVRQRLAFHRMRDPLR</sequence>
<comment type="caution">
    <text evidence="2">The sequence shown here is derived from an EMBL/GenBank/DDBJ whole genome shotgun (WGS) entry which is preliminary data.</text>
</comment>
<reference evidence="2" key="1">
    <citation type="submission" date="2015-05" db="EMBL/GenBank/DDBJ databases">
        <authorList>
            <person name="Wang D.B."/>
            <person name="Wang M."/>
        </authorList>
    </citation>
    <scope>NUCLEOTIDE SEQUENCE</scope>
    <source>
        <strain evidence="2">36-1</strain>
    </source>
</reference>
<accession>A0A2U3E808</accession>
<evidence type="ECO:0000313" key="1">
    <source>
        <dbReference type="EMBL" id="KAK4089456.1"/>
    </source>
</evidence>
<reference evidence="1 4" key="4">
    <citation type="journal article" date="2024" name="Microbiol. Resour. Announc.">
        <title>Genome annotations for the ascomycete fungi Trichoderma harzianum, Trichoderma aggressivum, and Purpureocillium lilacinum.</title>
        <authorList>
            <person name="Beijen E.P.W."/>
            <person name="Ohm R.A."/>
        </authorList>
    </citation>
    <scope>NUCLEOTIDE SEQUENCE [LARGE SCALE GENOMIC DNA]</scope>
    <source>
        <strain evidence="1 4">CBS 150709</strain>
    </source>
</reference>
<name>A0A2U3E808_PURLI</name>
<organism evidence="2 3">
    <name type="scientific">Purpureocillium lilacinum</name>
    <name type="common">Paecilomyces lilacinus</name>
    <dbReference type="NCBI Taxonomy" id="33203"/>
    <lineage>
        <taxon>Eukaryota</taxon>
        <taxon>Fungi</taxon>
        <taxon>Dikarya</taxon>
        <taxon>Ascomycota</taxon>
        <taxon>Pezizomycotina</taxon>
        <taxon>Sordariomycetes</taxon>
        <taxon>Hypocreomycetidae</taxon>
        <taxon>Hypocreales</taxon>
        <taxon>Ophiocordycipitaceae</taxon>
        <taxon>Purpureocillium</taxon>
    </lineage>
</organism>
<keyword evidence="4" id="KW-1185">Reference proteome</keyword>
<gene>
    <name evidence="2" type="ORF">PCL_13042</name>
    <name evidence="1" type="ORF">Purlil1_6025</name>
</gene>
<dbReference type="Proteomes" id="UP000245956">
    <property type="component" value="Unassembled WGS sequence"/>
</dbReference>
<reference evidence="2 3" key="2">
    <citation type="journal article" date="2016" name="Front. Microbiol.">
        <title>Genome and transcriptome sequences reveal the specific parasitism of the nematophagous Purpureocillium lilacinum 36-1.</title>
        <authorList>
            <person name="Xie J."/>
            <person name="Li S."/>
            <person name="Mo C."/>
            <person name="Xiao X."/>
            <person name="Peng D."/>
            <person name="Wang G."/>
            <person name="Xiao Y."/>
        </authorList>
    </citation>
    <scope>NUCLEOTIDE SEQUENCE [LARGE SCALE GENOMIC DNA]</scope>
    <source>
        <strain evidence="2 3">36-1</strain>
    </source>
</reference>
<dbReference type="EMBL" id="JAWRVI010000019">
    <property type="protein sequence ID" value="KAK4089456.1"/>
    <property type="molecule type" value="Genomic_DNA"/>
</dbReference>
<dbReference type="Proteomes" id="UP001287286">
    <property type="component" value="Unassembled WGS sequence"/>
</dbReference>